<comment type="caution">
    <text evidence="2">The sequence shown here is derived from an EMBL/GenBank/DDBJ whole genome shotgun (WGS) entry which is preliminary data.</text>
</comment>
<comment type="similarity">
    <text evidence="1">Belongs to the transferase hexapeptide repeat family.</text>
</comment>
<sequence length="185" mass="19672">MAYLTQKELKALGFKSLGENVKVSTKASLYDVHLMELGDNVRIDDFCVVSGNVILKDSVWLAPFCLVAGGCKLEDLQEGGVLIQEYSAFSYGVKVFSRSDDYVGANTGVVEKVRIGKHCVFGANSVVFAGSKIGDYVSVGALSFVKGVCREYGVYAGIPVRLLQIKPCVCGGGGGVIFVALLQKG</sequence>
<dbReference type="GO" id="GO:0016740">
    <property type="term" value="F:transferase activity"/>
    <property type="evidence" value="ECO:0007669"/>
    <property type="project" value="UniProtKB-KW"/>
</dbReference>
<gene>
    <name evidence="2" type="ORF">BCM31_04540</name>
</gene>
<dbReference type="RefSeq" id="WP_101313119.1">
    <property type="nucleotide sequence ID" value="NZ_MBPK01000032.1"/>
</dbReference>
<dbReference type="STRING" id="556267.HWAG_00259"/>
<dbReference type="SUPFAM" id="SSF51161">
    <property type="entry name" value="Trimeric LpxA-like enzymes"/>
    <property type="match status" value="1"/>
</dbReference>
<dbReference type="EMBL" id="MBPK01000032">
    <property type="protein sequence ID" value="PKT81058.1"/>
    <property type="molecule type" value="Genomic_DNA"/>
</dbReference>
<evidence type="ECO:0000313" key="3">
    <source>
        <dbReference type="Proteomes" id="UP000233350"/>
    </source>
</evidence>
<organism evidence="2 3">
    <name type="scientific">Helicobacter winghamensis</name>
    <dbReference type="NCBI Taxonomy" id="157268"/>
    <lineage>
        <taxon>Bacteria</taxon>
        <taxon>Pseudomonadati</taxon>
        <taxon>Campylobacterota</taxon>
        <taxon>Epsilonproteobacteria</taxon>
        <taxon>Campylobacterales</taxon>
        <taxon>Helicobacteraceae</taxon>
        <taxon>Helicobacter</taxon>
    </lineage>
</organism>
<dbReference type="Gene3D" id="2.160.10.10">
    <property type="entry name" value="Hexapeptide repeat proteins"/>
    <property type="match status" value="1"/>
</dbReference>
<evidence type="ECO:0000256" key="1">
    <source>
        <dbReference type="ARBA" id="ARBA00007274"/>
    </source>
</evidence>
<dbReference type="PANTHER" id="PTHR43300">
    <property type="entry name" value="ACETYLTRANSFERASE"/>
    <property type="match status" value="1"/>
</dbReference>
<keyword evidence="2" id="KW-0808">Transferase</keyword>
<dbReference type="InterPro" id="IPR011004">
    <property type="entry name" value="Trimer_LpxA-like_sf"/>
</dbReference>
<proteinExistence type="inferred from homology"/>
<dbReference type="Proteomes" id="UP000233350">
    <property type="component" value="Unassembled WGS sequence"/>
</dbReference>
<dbReference type="AlphaFoldDB" id="A0A2N3PJ35"/>
<reference evidence="2 3" key="1">
    <citation type="submission" date="2016-07" db="EMBL/GenBank/DDBJ databases">
        <title>Detection of Helicobacter winghamensis from caecal content of red fox (Vulpes vulpes).</title>
        <authorList>
            <person name="Zanoni R.G."/>
            <person name="Florio D."/>
            <person name="Caffara M."/>
            <person name="Renzi M."/>
            <person name="Parisi A."/>
            <person name="Pasquali F."/>
            <person name="Manfreda G."/>
        </authorList>
    </citation>
    <scope>NUCLEOTIDE SEQUENCE [LARGE SCALE GENOMIC DNA]</scope>
    <source>
        <strain evidence="2 3">295_13</strain>
    </source>
</reference>
<dbReference type="InterPro" id="IPR050179">
    <property type="entry name" value="Trans_hexapeptide_repeat"/>
</dbReference>
<name>A0A2N3PJ35_9HELI</name>
<protein>
    <submittedName>
        <fullName evidence="2">Acetyltransferase</fullName>
    </submittedName>
</protein>
<accession>A0A2N3PJ35</accession>
<evidence type="ECO:0000313" key="2">
    <source>
        <dbReference type="EMBL" id="PKT81058.1"/>
    </source>
</evidence>
<keyword evidence="3" id="KW-1185">Reference proteome</keyword>